<dbReference type="InterPro" id="IPR017853">
    <property type="entry name" value="GH"/>
</dbReference>
<proteinExistence type="predicted"/>
<evidence type="ECO:0000259" key="3">
    <source>
        <dbReference type="Pfam" id="PF16862"/>
    </source>
</evidence>
<dbReference type="PANTHER" id="PTHR36183:SF2">
    <property type="entry name" value="BETA-GLUCURONIDASE C-TERMINAL DOMAIN-CONTAINING PROTEIN"/>
    <property type="match status" value="1"/>
</dbReference>
<dbReference type="SUPFAM" id="SSF51445">
    <property type="entry name" value="(Trans)glycosidases"/>
    <property type="match status" value="1"/>
</dbReference>
<name>A0AAD7K1J7_9AGAR</name>
<evidence type="ECO:0000256" key="2">
    <source>
        <dbReference type="SAM" id="SignalP"/>
    </source>
</evidence>
<feature type="chain" id="PRO_5042212920" description="Beta-glucuronidase C-terminal domain-containing protein" evidence="2">
    <location>
        <begin position="17"/>
        <end position="532"/>
    </location>
</feature>
<evidence type="ECO:0000313" key="4">
    <source>
        <dbReference type="EMBL" id="KAJ7775143.1"/>
    </source>
</evidence>
<reference evidence="4" key="1">
    <citation type="submission" date="2023-03" db="EMBL/GenBank/DDBJ databases">
        <title>Massive genome expansion in bonnet fungi (Mycena s.s.) driven by repeated elements and novel gene families across ecological guilds.</title>
        <authorList>
            <consortium name="Lawrence Berkeley National Laboratory"/>
            <person name="Harder C.B."/>
            <person name="Miyauchi S."/>
            <person name="Viragh M."/>
            <person name="Kuo A."/>
            <person name="Thoen E."/>
            <person name="Andreopoulos B."/>
            <person name="Lu D."/>
            <person name="Skrede I."/>
            <person name="Drula E."/>
            <person name="Henrissat B."/>
            <person name="Morin E."/>
            <person name="Kohler A."/>
            <person name="Barry K."/>
            <person name="LaButti K."/>
            <person name="Morin E."/>
            <person name="Salamov A."/>
            <person name="Lipzen A."/>
            <person name="Mereny Z."/>
            <person name="Hegedus B."/>
            <person name="Baldrian P."/>
            <person name="Stursova M."/>
            <person name="Weitz H."/>
            <person name="Taylor A."/>
            <person name="Grigoriev I.V."/>
            <person name="Nagy L.G."/>
            <person name="Martin F."/>
            <person name="Kauserud H."/>
        </authorList>
    </citation>
    <scope>NUCLEOTIDE SEQUENCE</scope>
    <source>
        <strain evidence="4">CBHHK182m</strain>
    </source>
</reference>
<dbReference type="Gene3D" id="3.20.20.80">
    <property type="entry name" value="Glycosidases"/>
    <property type="match status" value="1"/>
</dbReference>
<dbReference type="InterPro" id="IPR052974">
    <property type="entry name" value="GH79_Enzymes"/>
</dbReference>
<feature type="domain" description="Beta-glucuronidase C-terminal" evidence="3">
    <location>
        <begin position="423"/>
        <end position="528"/>
    </location>
</feature>
<dbReference type="EMBL" id="JARKIB010000011">
    <property type="protein sequence ID" value="KAJ7775143.1"/>
    <property type="molecule type" value="Genomic_DNA"/>
</dbReference>
<dbReference type="InterPro" id="IPR031728">
    <property type="entry name" value="GlcAase_C"/>
</dbReference>
<sequence>MISQLSLLLLALLVRSKPQRTIHVLQVPPTAPPNVSRALDGALTSLSFDPAFWVEFWGNRTHPNEFSMQMIKNVAARTGAYPVIRPGGVTQDSSTFDSTAGSPARTTDHTTGTIWRTTWGPAFYQSFSAFPCGTRFTVPLNFGNNSFEIARAEAVAAVRYTEDWEKIWAFELGNEAGEYRATERNLTTWGPAAYNWTSAINALLPAPLRTRWWAGSDGIYPGLVTALQTEDLIARKINDAEAPVVREFSQHMYGYSACTPAAAVIATVPNIHNHTNITAFVGLLGPKVVAARNNGSDLVVGEFNSVSCSGKPNVTDIFGQALWVIDTTLTAAALNVSRVHLHQGGTLVSQSDKQVNIPGVNGTPGFSTYNLWYPVDSPLRGRRRANPSYVAQLFLAETVGKSRTSRLLALSPPEGVSPDLFAAYAVYDGDGPGSVPVRIAIINWDTFNSTMGKAGAAETSLTLDISPLLHSRKKGTLKRLTAPGNDETDADYVTWAGQAWTNGTAKGREVVEAVEDGKVNVRGSEAILVFIE</sequence>
<evidence type="ECO:0000256" key="1">
    <source>
        <dbReference type="SAM" id="MobiDB-lite"/>
    </source>
</evidence>
<protein>
    <recommendedName>
        <fullName evidence="3">Beta-glucuronidase C-terminal domain-containing protein</fullName>
    </recommendedName>
</protein>
<dbReference type="Proteomes" id="UP001215598">
    <property type="component" value="Unassembled WGS sequence"/>
</dbReference>
<dbReference type="Pfam" id="PF16862">
    <property type="entry name" value="Glyco_hydro_79C"/>
    <property type="match status" value="1"/>
</dbReference>
<keyword evidence="5" id="KW-1185">Reference proteome</keyword>
<dbReference type="AlphaFoldDB" id="A0AAD7K1J7"/>
<organism evidence="4 5">
    <name type="scientific">Mycena metata</name>
    <dbReference type="NCBI Taxonomy" id="1033252"/>
    <lineage>
        <taxon>Eukaryota</taxon>
        <taxon>Fungi</taxon>
        <taxon>Dikarya</taxon>
        <taxon>Basidiomycota</taxon>
        <taxon>Agaricomycotina</taxon>
        <taxon>Agaricomycetes</taxon>
        <taxon>Agaricomycetidae</taxon>
        <taxon>Agaricales</taxon>
        <taxon>Marasmiineae</taxon>
        <taxon>Mycenaceae</taxon>
        <taxon>Mycena</taxon>
    </lineage>
</organism>
<dbReference type="PANTHER" id="PTHR36183">
    <property type="entry name" value="BETA-GLUCURONIDASE"/>
    <property type="match status" value="1"/>
</dbReference>
<accession>A0AAD7K1J7</accession>
<keyword evidence="2" id="KW-0732">Signal</keyword>
<feature type="region of interest" description="Disordered" evidence="1">
    <location>
        <begin position="92"/>
        <end position="111"/>
    </location>
</feature>
<gene>
    <name evidence="4" type="ORF">B0H16DRAFT_1713571</name>
</gene>
<comment type="caution">
    <text evidence="4">The sequence shown here is derived from an EMBL/GenBank/DDBJ whole genome shotgun (WGS) entry which is preliminary data.</text>
</comment>
<feature type="signal peptide" evidence="2">
    <location>
        <begin position="1"/>
        <end position="16"/>
    </location>
</feature>
<evidence type="ECO:0000313" key="5">
    <source>
        <dbReference type="Proteomes" id="UP001215598"/>
    </source>
</evidence>